<gene>
    <name evidence="3" type="ORF">O6P43_016752</name>
</gene>
<dbReference type="Pfam" id="PF04578">
    <property type="entry name" value="DUF594"/>
    <property type="match status" value="1"/>
</dbReference>
<reference evidence="3" key="1">
    <citation type="journal article" date="2023" name="Science">
        <title>Elucidation of the pathway for biosynthesis of saponin adjuvants from the soapbark tree.</title>
        <authorList>
            <person name="Reed J."/>
            <person name="Orme A."/>
            <person name="El-Demerdash A."/>
            <person name="Owen C."/>
            <person name="Martin L.B.B."/>
            <person name="Misra R.C."/>
            <person name="Kikuchi S."/>
            <person name="Rejzek M."/>
            <person name="Martin A.C."/>
            <person name="Harkess A."/>
            <person name="Leebens-Mack J."/>
            <person name="Louveau T."/>
            <person name="Stephenson M.J."/>
            <person name="Osbourn A."/>
        </authorList>
    </citation>
    <scope>NUCLEOTIDE SEQUENCE</scope>
    <source>
        <strain evidence="3">S10</strain>
    </source>
</reference>
<evidence type="ECO:0000313" key="4">
    <source>
        <dbReference type="Proteomes" id="UP001163823"/>
    </source>
</evidence>
<evidence type="ECO:0000313" key="3">
    <source>
        <dbReference type="EMBL" id="KAJ7961401.1"/>
    </source>
</evidence>
<feature type="transmembrane region" description="Helical" evidence="1">
    <location>
        <begin position="183"/>
        <end position="204"/>
    </location>
</feature>
<dbReference type="Proteomes" id="UP001163823">
    <property type="component" value="Chromosome 7"/>
</dbReference>
<feature type="domain" description="DUF4220" evidence="2">
    <location>
        <begin position="142"/>
        <end position="279"/>
    </location>
</feature>
<feature type="domain" description="DUF4220" evidence="2">
    <location>
        <begin position="70"/>
        <end position="136"/>
    </location>
</feature>
<feature type="transmembrane region" description="Helical" evidence="1">
    <location>
        <begin position="532"/>
        <end position="549"/>
    </location>
</feature>
<dbReference type="Pfam" id="PF13968">
    <property type="entry name" value="DUF4220"/>
    <property type="match status" value="2"/>
</dbReference>
<name>A0AAD7LNH2_QUISA</name>
<protein>
    <submittedName>
        <fullName evidence="3">DUF594 family protein</fullName>
    </submittedName>
</protein>
<dbReference type="InterPro" id="IPR007658">
    <property type="entry name" value="DUF594"/>
</dbReference>
<dbReference type="KEGG" id="qsa:O6P43_016752"/>
<feature type="transmembrane region" description="Helical" evidence="1">
    <location>
        <begin position="38"/>
        <end position="55"/>
    </location>
</feature>
<organism evidence="3 4">
    <name type="scientific">Quillaja saponaria</name>
    <name type="common">Soap bark tree</name>
    <dbReference type="NCBI Taxonomy" id="32244"/>
    <lineage>
        <taxon>Eukaryota</taxon>
        <taxon>Viridiplantae</taxon>
        <taxon>Streptophyta</taxon>
        <taxon>Embryophyta</taxon>
        <taxon>Tracheophyta</taxon>
        <taxon>Spermatophyta</taxon>
        <taxon>Magnoliopsida</taxon>
        <taxon>eudicotyledons</taxon>
        <taxon>Gunneridae</taxon>
        <taxon>Pentapetalae</taxon>
        <taxon>rosids</taxon>
        <taxon>fabids</taxon>
        <taxon>Fabales</taxon>
        <taxon>Quillajaceae</taxon>
        <taxon>Quillaja</taxon>
    </lineage>
</organism>
<dbReference type="InterPro" id="IPR025315">
    <property type="entry name" value="DUF4220"/>
</dbReference>
<keyword evidence="1" id="KW-0472">Membrane</keyword>
<dbReference type="AlphaFoldDB" id="A0AAD7LNH2"/>
<dbReference type="EMBL" id="JARAOO010000007">
    <property type="protein sequence ID" value="KAJ7961401.1"/>
    <property type="molecule type" value="Genomic_DNA"/>
</dbReference>
<dbReference type="PANTHER" id="PTHR31325">
    <property type="entry name" value="OS01G0798800 PROTEIN-RELATED"/>
    <property type="match status" value="1"/>
</dbReference>
<comment type="caution">
    <text evidence="3">The sequence shown here is derived from an EMBL/GenBank/DDBJ whole genome shotgun (WGS) entry which is preliminary data.</text>
</comment>
<evidence type="ECO:0000259" key="2">
    <source>
        <dbReference type="Pfam" id="PF13968"/>
    </source>
</evidence>
<sequence length="566" mass="65304">MMLLVPVLTTWISIEHRRLVQLLPNKVRELWNNWELRGLVLISLLSQIILTILGKHRKSGTNILIRVLVWSSYLTADLVATAGLGVISSSMTGDGGEDIDHQLIAFWAPFLLVHLGGPDTITAYALEDNELWSRHLQSRSSERQGIFEKLSPVKAFKAVENELGYAYDIFYTKASVIYTHWGFISRLFTSIVLALVFLITILKIQKHDLSKMDRNITYILVVGAVLIETISFCFLLWSEWTVSWLERNPASWFPSSLLSCFQTREKWSNRLAQFNLLDFCILSKNKSAEGTYFQKLLKLENNIYITQKEFLDDLKVRIFAHFKKTRIDGNINNVTYLLGHKRYASSNPFNASDRDSDEANRNVSFILMLTSYAEFHERILIWHIATDICFYVVDVDSHRKVYAQASKILSDYMLYLLVKRRYMFPVGSGLIKFRDTCAEIREVLVKRKSITGVDEASRKLLRINTDIPRSRAKGDKSRSVLFDAIRLAKALCGLQEDMWELVTEVWVEILSYAATHCRVDNHAQQLRRGGEFLTIYGSFLLILVPWNSFKYGQRTMSEFLLISFRA</sequence>
<accession>A0AAD7LNH2</accession>
<keyword evidence="1" id="KW-0812">Transmembrane</keyword>
<feature type="transmembrane region" description="Helical" evidence="1">
    <location>
        <begin position="216"/>
        <end position="237"/>
    </location>
</feature>
<feature type="transmembrane region" description="Helical" evidence="1">
    <location>
        <begin position="67"/>
        <end position="87"/>
    </location>
</feature>
<keyword evidence="4" id="KW-1185">Reference proteome</keyword>
<keyword evidence="1" id="KW-1133">Transmembrane helix</keyword>
<proteinExistence type="predicted"/>
<evidence type="ECO:0000256" key="1">
    <source>
        <dbReference type="SAM" id="Phobius"/>
    </source>
</evidence>